<reference evidence="1" key="1">
    <citation type="thesis" date="2020" institute="ProQuest LLC" country="789 East Eisenhower Parkway, Ann Arbor, MI, USA">
        <title>Comparative Genomics and Chromosome Evolution.</title>
        <authorList>
            <person name="Mudd A.B."/>
        </authorList>
    </citation>
    <scope>NUCLEOTIDE SEQUENCE</scope>
    <source>
        <strain evidence="1">237g6f4</strain>
        <tissue evidence="1">Blood</tissue>
    </source>
</reference>
<proteinExistence type="predicted"/>
<evidence type="ECO:0000313" key="2">
    <source>
        <dbReference type="Proteomes" id="UP000824782"/>
    </source>
</evidence>
<accession>A0AAV7ARU8</accession>
<gene>
    <name evidence="1" type="ORF">GDO81_015539</name>
</gene>
<sequence>MPEVKGTVSDFSSEGSGVQIQLLLFRLQEFTAGEQRAKTLVSMMCGHQRRLIILRTYTLSKDNILLCERTQTITSTHTMHRPSSSAS</sequence>
<dbReference type="EMBL" id="WNYA01000007">
    <property type="protein sequence ID" value="KAG8561951.1"/>
    <property type="molecule type" value="Genomic_DNA"/>
</dbReference>
<evidence type="ECO:0000313" key="1">
    <source>
        <dbReference type="EMBL" id="KAG8561951.1"/>
    </source>
</evidence>
<comment type="caution">
    <text evidence="1">The sequence shown here is derived from an EMBL/GenBank/DDBJ whole genome shotgun (WGS) entry which is preliminary data.</text>
</comment>
<protein>
    <submittedName>
        <fullName evidence="1">Uncharacterized protein</fullName>
    </submittedName>
</protein>
<keyword evidence="2" id="KW-1185">Reference proteome</keyword>
<organism evidence="1 2">
    <name type="scientific">Engystomops pustulosus</name>
    <name type="common">Tungara frog</name>
    <name type="synonym">Physalaemus pustulosus</name>
    <dbReference type="NCBI Taxonomy" id="76066"/>
    <lineage>
        <taxon>Eukaryota</taxon>
        <taxon>Metazoa</taxon>
        <taxon>Chordata</taxon>
        <taxon>Craniata</taxon>
        <taxon>Vertebrata</taxon>
        <taxon>Euteleostomi</taxon>
        <taxon>Amphibia</taxon>
        <taxon>Batrachia</taxon>
        <taxon>Anura</taxon>
        <taxon>Neobatrachia</taxon>
        <taxon>Hyloidea</taxon>
        <taxon>Leptodactylidae</taxon>
        <taxon>Leiuperinae</taxon>
        <taxon>Engystomops</taxon>
    </lineage>
</organism>
<dbReference type="AlphaFoldDB" id="A0AAV7ARU8"/>
<dbReference type="Proteomes" id="UP000824782">
    <property type="component" value="Unassembled WGS sequence"/>
</dbReference>
<name>A0AAV7ARU8_ENGPU</name>